<gene>
    <name evidence="3" type="ORF">ECRASSUSDP1_LOCUS935</name>
</gene>
<evidence type="ECO:0000313" key="3">
    <source>
        <dbReference type="EMBL" id="CAI2359643.1"/>
    </source>
</evidence>
<sequence length="541" mass="62514">MSEKKLLINSIGETIQGLMEIEEVVSDKIMKAITQLEEIRNQLKETQLDREDKLDDDHIIFEANSSKDDGSRFEEDKEPQQEKSIELSLDFGEGKGQRKKQSSKSPVKQECDGNFIDLTTPKESPKVRQKPSNLSESIVELSEKSFYTQNDCTPLRIDLNEDNRVIRRRGYSNILRNQHPSTWSSISEISEIGSHNLSRDLEAICSQLNPEMVQFDNRSKDATLSLRDGTSIPIRSRLTYQLGSDSDQGISNLTKILQDEVSNSFSQENPEVDSSQKCQKETPQKLQASTVEPPAMVLEEEKDNCNEEIKIDPNLIQALMRQRKPSAPRRKKRVKTSSQSEQSVIKEEKNKVSPSQATDARKKLRPKSILKKPDNFSDSQFKDVKRAEKSRRNKIRFDEESEVTYRYNKGESLKRYQVRKRNHICYCSLNKREEKLLEKFSSSFKYKISKEYDSNKTDYLIVQDTILKKKSVTPKFYSALCDNVPIIQFKWISKCMREMKRVPYGQYKLFPHPRKSQAMLNHLIASNPDLPNPFTMNGSDN</sequence>
<reference evidence="3" key="1">
    <citation type="submission" date="2023-07" db="EMBL/GenBank/DDBJ databases">
        <authorList>
            <consortium name="AG Swart"/>
            <person name="Singh M."/>
            <person name="Singh A."/>
            <person name="Seah K."/>
            <person name="Emmerich C."/>
        </authorList>
    </citation>
    <scope>NUCLEOTIDE SEQUENCE</scope>
    <source>
        <strain evidence="3">DP1</strain>
    </source>
</reference>
<dbReference type="PROSITE" id="PS50172">
    <property type="entry name" value="BRCT"/>
    <property type="match status" value="1"/>
</dbReference>
<feature type="region of interest" description="Disordered" evidence="1">
    <location>
        <begin position="264"/>
        <end position="290"/>
    </location>
</feature>
<evidence type="ECO:0000313" key="4">
    <source>
        <dbReference type="Proteomes" id="UP001295684"/>
    </source>
</evidence>
<feature type="compositionally biased region" description="Basic residues" evidence="1">
    <location>
        <begin position="321"/>
        <end position="335"/>
    </location>
</feature>
<evidence type="ECO:0000256" key="1">
    <source>
        <dbReference type="SAM" id="MobiDB-lite"/>
    </source>
</evidence>
<dbReference type="InterPro" id="IPR036420">
    <property type="entry name" value="BRCT_dom_sf"/>
</dbReference>
<name>A0AAD1U0K2_EUPCR</name>
<dbReference type="AlphaFoldDB" id="A0AAD1U0K2"/>
<feature type="region of interest" description="Disordered" evidence="1">
    <location>
        <begin position="44"/>
        <end position="134"/>
    </location>
</feature>
<dbReference type="EMBL" id="CAMPGE010000881">
    <property type="protein sequence ID" value="CAI2359643.1"/>
    <property type="molecule type" value="Genomic_DNA"/>
</dbReference>
<feature type="compositionally biased region" description="Basic and acidic residues" evidence="1">
    <location>
        <begin position="371"/>
        <end position="387"/>
    </location>
</feature>
<feature type="domain" description="BRCT" evidence="2">
    <location>
        <begin position="434"/>
        <end position="509"/>
    </location>
</feature>
<proteinExistence type="predicted"/>
<dbReference type="Proteomes" id="UP001295684">
    <property type="component" value="Unassembled WGS sequence"/>
</dbReference>
<accession>A0AAD1U0K2</accession>
<keyword evidence="4" id="KW-1185">Reference proteome</keyword>
<evidence type="ECO:0000259" key="2">
    <source>
        <dbReference type="PROSITE" id="PS50172"/>
    </source>
</evidence>
<dbReference type="SUPFAM" id="SSF52113">
    <property type="entry name" value="BRCT domain"/>
    <property type="match status" value="1"/>
</dbReference>
<protein>
    <recommendedName>
        <fullName evidence="2">BRCT domain-containing protein</fullName>
    </recommendedName>
</protein>
<comment type="caution">
    <text evidence="3">The sequence shown here is derived from an EMBL/GenBank/DDBJ whole genome shotgun (WGS) entry which is preliminary data.</text>
</comment>
<dbReference type="InterPro" id="IPR001357">
    <property type="entry name" value="BRCT_dom"/>
</dbReference>
<feature type="region of interest" description="Disordered" evidence="1">
    <location>
        <begin position="321"/>
        <end position="388"/>
    </location>
</feature>
<feature type="compositionally biased region" description="Polar residues" evidence="1">
    <location>
        <begin position="264"/>
        <end position="277"/>
    </location>
</feature>
<dbReference type="Gene3D" id="3.40.50.10190">
    <property type="entry name" value="BRCT domain"/>
    <property type="match status" value="1"/>
</dbReference>
<organism evidence="3 4">
    <name type="scientific">Euplotes crassus</name>
    <dbReference type="NCBI Taxonomy" id="5936"/>
    <lineage>
        <taxon>Eukaryota</taxon>
        <taxon>Sar</taxon>
        <taxon>Alveolata</taxon>
        <taxon>Ciliophora</taxon>
        <taxon>Intramacronucleata</taxon>
        <taxon>Spirotrichea</taxon>
        <taxon>Hypotrichia</taxon>
        <taxon>Euplotida</taxon>
        <taxon>Euplotidae</taxon>
        <taxon>Moneuplotes</taxon>
    </lineage>
</organism>
<feature type="compositionally biased region" description="Basic and acidic residues" evidence="1">
    <location>
        <begin position="44"/>
        <end position="85"/>
    </location>
</feature>